<dbReference type="SUPFAM" id="SSF51735">
    <property type="entry name" value="NAD(P)-binding Rossmann-fold domains"/>
    <property type="match status" value="1"/>
</dbReference>
<evidence type="ECO:0000313" key="5">
    <source>
        <dbReference type="EMBL" id="CAE7202705.1"/>
    </source>
</evidence>
<feature type="compositionally biased region" description="Polar residues" evidence="3">
    <location>
        <begin position="388"/>
        <end position="402"/>
    </location>
</feature>
<accession>A0A812JBX6</accession>
<dbReference type="PANTHER" id="PTHR24320:SF262">
    <property type="entry name" value="DEHYDROGENASE"/>
    <property type="match status" value="1"/>
</dbReference>
<dbReference type="PANTHER" id="PTHR24320">
    <property type="entry name" value="RETINOL DEHYDROGENASE"/>
    <property type="match status" value="1"/>
</dbReference>
<evidence type="ECO:0000313" key="6">
    <source>
        <dbReference type="Proteomes" id="UP000601435"/>
    </source>
</evidence>
<dbReference type="InterPro" id="IPR036291">
    <property type="entry name" value="NAD(P)-bd_dom_sf"/>
</dbReference>
<feature type="signal peptide" evidence="4">
    <location>
        <begin position="1"/>
        <end position="23"/>
    </location>
</feature>
<dbReference type="Gene3D" id="3.40.50.720">
    <property type="entry name" value="NAD(P)-binding Rossmann-like Domain"/>
    <property type="match status" value="1"/>
</dbReference>
<feature type="region of interest" description="Disordered" evidence="3">
    <location>
        <begin position="377"/>
        <end position="413"/>
    </location>
</feature>
<dbReference type="InterPro" id="IPR002347">
    <property type="entry name" value="SDR_fam"/>
</dbReference>
<dbReference type="OrthoDB" id="1274115at2759"/>
<organism evidence="5 6">
    <name type="scientific">Symbiodinium necroappetens</name>
    <dbReference type="NCBI Taxonomy" id="1628268"/>
    <lineage>
        <taxon>Eukaryota</taxon>
        <taxon>Sar</taxon>
        <taxon>Alveolata</taxon>
        <taxon>Dinophyceae</taxon>
        <taxon>Suessiales</taxon>
        <taxon>Symbiodiniaceae</taxon>
        <taxon>Symbiodinium</taxon>
    </lineage>
</organism>
<keyword evidence="6" id="KW-1185">Reference proteome</keyword>
<gene>
    <name evidence="5" type="primary">WWOX</name>
    <name evidence="5" type="ORF">SNEC2469_LOCUS1617</name>
</gene>
<dbReference type="Pfam" id="PF00106">
    <property type="entry name" value="adh_short"/>
    <property type="match status" value="1"/>
</dbReference>
<evidence type="ECO:0000256" key="2">
    <source>
        <dbReference type="ARBA" id="ARBA00023002"/>
    </source>
</evidence>
<dbReference type="Proteomes" id="UP000601435">
    <property type="component" value="Unassembled WGS sequence"/>
</dbReference>
<protein>
    <submittedName>
        <fullName evidence="5">WWOX protein</fullName>
    </submittedName>
</protein>
<comment type="similarity">
    <text evidence="1">Belongs to the short-chain dehydrogenases/reductases (SDR) family.</text>
</comment>
<evidence type="ECO:0000256" key="1">
    <source>
        <dbReference type="ARBA" id="ARBA00006484"/>
    </source>
</evidence>
<dbReference type="EMBL" id="CAJNJA010005973">
    <property type="protein sequence ID" value="CAE7202705.1"/>
    <property type="molecule type" value="Genomic_DNA"/>
</dbReference>
<dbReference type="PRINTS" id="PR00081">
    <property type="entry name" value="GDHRDH"/>
</dbReference>
<evidence type="ECO:0000256" key="4">
    <source>
        <dbReference type="SAM" id="SignalP"/>
    </source>
</evidence>
<keyword evidence="4" id="KW-0732">Signal</keyword>
<sequence length="547" mass="58529">MLAFAARPLLLVLAMTAVGDSAGAPIAVVTGGNTGIGYYTAGQLASAGYAVVIGCRSVARGEAAAATLTEAGGDVINRQLDLSSFASVLKFAEELKGMDGELKLLVCNAGLNSATAEQEPSRQLSSDGVDKLYQTNYLSHFLLTLLLLPLLRRAKGRVINVSSVVHRSASLDDFSITTEIRDPYVSLYGLSKLAQIVSSYALHKRYGEDVAFHCVNPGGVASDIWRGYAGWQQAVFSRLLISPETAAKTVVKAATADEGCVPAPPRLNGYRGASLSTLFEFWSPIAAREALEVSEPSQDHQSPALQEALWEQSTLAGLAEEAAAGAEACELAAAGELRAWRRRGSGAEQAVCRAKRLQEEARSLLPQSLQVVKPALESTNHGPAKQPRVQSPELTDPTNPTSPGAKELSVEDEVQRRQQAAELYAQAKLHINLQKAVDEVRRDLQLRRDTIRCRSEVESARRESEELLGQLARIRSDGEPSPLDLGAALRGALQQWSRRKAACHDVLRGLANAGAGHIGQAAGLSSDESCGASFEEIFGSLSPELRW</sequence>
<name>A0A812JBX6_9DINO</name>
<feature type="chain" id="PRO_5032772426" evidence="4">
    <location>
        <begin position="24"/>
        <end position="547"/>
    </location>
</feature>
<dbReference type="AlphaFoldDB" id="A0A812JBX6"/>
<evidence type="ECO:0000256" key="3">
    <source>
        <dbReference type="SAM" id="MobiDB-lite"/>
    </source>
</evidence>
<proteinExistence type="inferred from homology"/>
<comment type="caution">
    <text evidence="5">The sequence shown here is derived from an EMBL/GenBank/DDBJ whole genome shotgun (WGS) entry which is preliminary data.</text>
</comment>
<keyword evidence="2" id="KW-0560">Oxidoreductase</keyword>
<dbReference type="GO" id="GO:0016491">
    <property type="term" value="F:oxidoreductase activity"/>
    <property type="evidence" value="ECO:0007669"/>
    <property type="project" value="UniProtKB-KW"/>
</dbReference>
<reference evidence="5" key="1">
    <citation type="submission" date="2021-02" db="EMBL/GenBank/DDBJ databases">
        <authorList>
            <person name="Dougan E. K."/>
            <person name="Rhodes N."/>
            <person name="Thang M."/>
            <person name="Chan C."/>
        </authorList>
    </citation>
    <scope>NUCLEOTIDE SEQUENCE</scope>
</reference>